<dbReference type="HAMAP" id="MF_00659">
    <property type="entry name" value="UPF0250"/>
    <property type="match status" value="1"/>
</dbReference>
<dbReference type="SUPFAM" id="SSF117991">
    <property type="entry name" value="YbeD/HP0495-like"/>
    <property type="match status" value="1"/>
</dbReference>
<evidence type="ECO:0000256" key="1">
    <source>
        <dbReference type="ARBA" id="ARBA00008460"/>
    </source>
</evidence>
<dbReference type="EMBL" id="QJPH01000288">
    <property type="protein sequence ID" value="PZN80075.1"/>
    <property type="molecule type" value="Genomic_DNA"/>
</dbReference>
<comment type="similarity">
    <text evidence="1 2">Belongs to the UPF0250 family.</text>
</comment>
<sequence>MSEGKPSLFQFPCEFPIKVFGRNQDGLDALVLAIVRKHAPDIAENAVSSRLSGGSKYTALTVTVNAQSQAQLDSIYLELSACPEIIMAL</sequence>
<proteinExistence type="inferred from homology"/>
<dbReference type="GO" id="GO:0005829">
    <property type="term" value="C:cytosol"/>
    <property type="evidence" value="ECO:0007669"/>
    <property type="project" value="TreeGrafter"/>
</dbReference>
<accession>A0A2W4R7A2</accession>
<dbReference type="InterPro" id="IPR027471">
    <property type="entry name" value="YbeD-like_sf"/>
</dbReference>
<reference evidence="3 4" key="1">
    <citation type="journal article" date="2018" name="Aquat. Microb. Ecol.">
        <title>Gammaproteobacterial methanotrophs dominate.</title>
        <authorList>
            <person name="Rissanen A.J."/>
            <person name="Saarenheimo J."/>
            <person name="Tiirola M."/>
            <person name="Peura S."/>
            <person name="Aalto S.L."/>
            <person name="Karvinen A."/>
            <person name="Nykanen H."/>
        </authorList>
    </citation>
    <scope>NUCLEOTIDE SEQUENCE [LARGE SCALE GENOMIC DNA]</scope>
    <source>
        <strain evidence="3">AMbin10</strain>
    </source>
</reference>
<dbReference type="AlphaFoldDB" id="A0A2W4R7A2"/>
<evidence type="ECO:0000313" key="3">
    <source>
        <dbReference type="EMBL" id="PZN80075.1"/>
    </source>
</evidence>
<dbReference type="PANTHER" id="PTHR38036:SF1">
    <property type="entry name" value="UPF0250 PROTEIN YBED"/>
    <property type="match status" value="1"/>
</dbReference>
<evidence type="ECO:0000313" key="4">
    <source>
        <dbReference type="Proteomes" id="UP000249396"/>
    </source>
</evidence>
<dbReference type="Gene3D" id="3.30.70.260">
    <property type="match status" value="1"/>
</dbReference>
<evidence type="ECO:0000256" key="2">
    <source>
        <dbReference type="HAMAP-Rule" id="MF_00659"/>
    </source>
</evidence>
<dbReference type="Proteomes" id="UP000249396">
    <property type="component" value="Unassembled WGS sequence"/>
</dbReference>
<protein>
    <recommendedName>
        <fullName evidence="2">UPF0250 protein DM484_10380</fullName>
    </recommendedName>
</protein>
<organism evidence="3 4">
    <name type="scientific">Candidatus Methylumidiphilus alinenensis</name>
    <dbReference type="NCBI Taxonomy" id="2202197"/>
    <lineage>
        <taxon>Bacteria</taxon>
        <taxon>Pseudomonadati</taxon>
        <taxon>Pseudomonadota</taxon>
        <taxon>Gammaproteobacteria</taxon>
        <taxon>Methylococcales</taxon>
        <taxon>Candidatus Methylumidiphilus</taxon>
    </lineage>
</organism>
<gene>
    <name evidence="3" type="ORF">DM484_10380</name>
</gene>
<dbReference type="PANTHER" id="PTHR38036">
    <property type="entry name" value="UPF0250 PROTEIN YBED"/>
    <property type="match status" value="1"/>
</dbReference>
<name>A0A2W4R7A2_9GAMM</name>
<dbReference type="InterPro" id="IPR007454">
    <property type="entry name" value="UPF0250_YbeD-like"/>
</dbReference>
<comment type="caution">
    <text evidence="3">The sequence shown here is derived from an EMBL/GenBank/DDBJ whole genome shotgun (WGS) entry which is preliminary data.</text>
</comment>
<dbReference type="Pfam" id="PF04359">
    <property type="entry name" value="DUF493"/>
    <property type="match status" value="1"/>
</dbReference>